<proteinExistence type="predicted"/>
<reference evidence="1 2" key="1">
    <citation type="journal article" date="2019" name="Nat. Med.">
        <title>A library of human gut bacterial isolates paired with longitudinal multiomics data enables mechanistic microbiome research.</title>
        <authorList>
            <person name="Poyet M."/>
            <person name="Groussin M."/>
            <person name="Gibbons S.M."/>
            <person name="Avila-Pacheco J."/>
            <person name="Jiang X."/>
            <person name="Kearney S.M."/>
            <person name="Perrotta A.R."/>
            <person name="Berdy B."/>
            <person name="Zhao S."/>
            <person name="Lieberman T.D."/>
            <person name="Swanson P.K."/>
            <person name="Smith M."/>
            <person name="Roesemann S."/>
            <person name="Alexander J.E."/>
            <person name="Rich S.A."/>
            <person name="Livny J."/>
            <person name="Vlamakis H."/>
            <person name="Clish C."/>
            <person name="Bullock K."/>
            <person name="Deik A."/>
            <person name="Scott J."/>
            <person name="Pierce K.A."/>
            <person name="Xavier R.J."/>
            <person name="Alm E.J."/>
        </authorList>
    </citation>
    <scope>NUCLEOTIDE SEQUENCE [LARGE SCALE GENOMIC DNA]</scope>
    <source>
        <strain evidence="1 2">BIOML-A3</strain>
    </source>
</reference>
<dbReference type="AlphaFoldDB" id="A0A844E1J4"/>
<accession>A0A844E1J4</accession>
<organism evidence="1 2">
    <name type="scientific">Eubacterium ramulus</name>
    <dbReference type="NCBI Taxonomy" id="39490"/>
    <lineage>
        <taxon>Bacteria</taxon>
        <taxon>Bacillati</taxon>
        <taxon>Bacillota</taxon>
        <taxon>Clostridia</taxon>
        <taxon>Eubacteriales</taxon>
        <taxon>Eubacteriaceae</taxon>
        <taxon>Eubacterium</taxon>
    </lineage>
</organism>
<dbReference type="GeneID" id="42788276"/>
<gene>
    <name evidence="1" type="ORF">GKE72_15725</name>
</gene>
<name>A0A844E1J4_EUBRA</name>
<dbReference type="EMBL" id="WKRA01000048">
    <property type="protein sequence ID" value="MSD17471.1"/>
    <property type="molecule type" value="Genomic_DNA"/>
</dbReference>
<dbReference type="RefSeq" id="WP_021740579.1">
    <property type="nucleotide sequence ID" value="NZ_CABKSU010000115.1"/>
</dbReference>
<protein>
    <submittedName>
        <fullName evidence="1">Uncharacterized protein</fullName>
    </submittedName>
</protein>
<evidence type="ECO:0000313" key="2">
    <source>
        <dbReference type="Proteomes" id="UP000431304"/>
    </source>
</evidence>
<evidence type="ECO:0000313" key="1">
    <source>
        <dbReference type="EMBL" id="MSD17471.1"/>
    </source>
</evidence>
<dbReference type="Proteomes" id="UP000431304">
    <property type="component" value="Unassembled WGS sequence"/>
</dbReference>
<comment type="caution">
    <text evidence="1">The sequence shown here is derived from an EMBL/GenBank/DDBJ whole genome shotgun (WGS) entry which is preliminary data.</text>
</comment>
<sequence>MAESMGQPNYVLQFKEHHYTMFNPEIDFAKIVETHTPLKIEYKDA</sequence>